<evidence type="ECO:0000256" key="4">
    <source>
        <dbReference type="ARBA" id="ARBA00022955"/>
    </source>
</evidence>
<protein>
    <recommendedName>
        <fullName evidence="11">Sterol 24-C-methyltransferase</fullName>
        <ecNumber evidence="11">2.1.1.-</ecNumber>
    </recommendedName>
    <alternativeName>
        <fullName evidence="11">Delta(24)-sterol C-methyltransferase</fullName>
    </alternativeName>
</protein>
<dbReference type="GO" id="GO:0006696">
    <property type="term" value="P:ergosterol biosynthetic process"/>
    <property type="evidence" value="ECO:0007669"/>
    <property type="project" value="TreeGrafter"/>
</dbReference>
<proteinExistence type="inferred from homology"/>
<evidence type="ECO:0000256" key="8">
    <source>
        <dbReference type="ARBA" id="ARBA00029435"/>
    </source>
</evidence>
<dbReference type="HOGENOM" id="CLU_039068_5_3_1"/>
<evidence type="ECO:0000256" key="10">
    <source>
        <dbReference type="PROSITE-ProRule" id="PRU01022"/>
    </source>
</evidence>
<keyword evidence="3 10" id="KW-0949">S-adenosyl-L-methionine</keyword>
<dbReference type="PANTHER" id="PTHR44068:SF1">
    <property type="entry name" value="HYPOTHETICAL LOC100005854"/>
    <property type="match status" value="1"/>
</dbReference>
<accession>A0A0A1TEV0</accession>
<dbReference type="InterPro" id="IPR013705">
    <property type="entry name" value="Sterol_MeTrfase_C"/>
</dbReference>
<dbReference type="Pfam" id="PF08241">
    <property type="entry name" value="Methyltransf_11"/>
    <property type="match status" value="1"/>
</dbReference>
<comment type="pathway">
    <text evidence="8">Steroid metabolism; ergosterol biosynthesis.</text>
</comment>
<evidence type="ECO:0000259" key="12">
    <source>
        <dbReference type="PROSITE" id="PS51685"/>
    </source>
</evidence>
<evidence type="ECO:0000256" key="11">
    <source>
        <dbReference type="RuleBase" id="RU362025"/>
    </source>
</evidence>
<dbReference type="GO" id="GO:0003838">
    <property type="term" value="F:sterol 24-C-methyltransferase activity"/>
    <property type="evidence" value="ECO:0007669"/>
    <property type="project" value="TreeGrafter"/>
</dbReference>
<feature type="domain" description="SAM-dependent methyltransferase Erg6/SMT-type" evidence="12">
    <location>
        <begin position="81"/>
        <end position="377"/>
    </location>
</feature>
<keyword evidence="11" id="KW-0444">Lipid biosynthesis</keyword>
<evidence type="ECO:0000256" key="2">
    <source>
        <dbReference type="ARBA" id="ARBA00022679"/>
    </source>
</evidence>
<dbReference type="OrthoDB" id="540004at2759"/>
<evidence type="ECO:0000256" key="9">
    <source>
        <dbReference type="ARBA" id="ARBA00038188"/>
    </source>
</evidence>
<name>A0A0A1TEV0_9HYPO</name>
<dbReference type="Gene3D" id="3.40.50.150">
    <property type="entry name" value="Vaccinia Virus protein VP39"/>
    <property type="match status" value="1"/>
</dbReference>
<dbReference type="EC" id="2.1.1.-" evidence="11"/>
<dbReference type="Pfam" id="PF08498">
    <property type="entry name" value="Sterol_MT_C"/>
    <property type="match status" value="1"/>
</dbReference>
<dbReference type="SUPFAM" id="SSF53335">
    <property type="entry name" value="S-adenosyl-L-methionine-dependent methyltransferases"/>
    <property type="match status" value="1"/>
</dbReference>
<dbReference type="PANTHER" id="PTHR44068">
    <property type="entry name" value="ZGC:194242"/>
    <property type="match status" value="1"/>
</dbReference>
<keyword evidence="6 11" id="KW-1207">Sterol metabolism</keyword>
<dbReference type="InterPro" id="IPR050447">
    <property type="entry name" value="Erg6_SMT_methyltransf"/>
</dbReference>
<dbReference type="InterPro" id="IPR029063">
    <property type="entry name" value="SAM-dependent_MTases_sf"/>
</dbReference>
<dbReference type="EMBL" id="CDHN01000002">
    <property type="protein sequence ID" value="CEJ85838.1"/>
    <property type="molecule type" value="Genomic_DNA"/>
</dbReference>
<evidence type="ECO:0000313" key="13">
    <source>
        <dbReference type="EMBL" id="CEJ85838.1"/>
    </source>
</evidence>
<evidence type="ECO:0000256" key="5">
    <source>
        <dbReference type="ARBA" id="ARBA00023011"/>
    </source>
</evidence>
<evidence type="ECO:0000256" key="6">
    <source>
        <dbReference type="ARBA" id="ARBA00023166"/>
    </source>
</evidence>
<dbReference type="Proteomes" id="UP000039046">
    <property type="component" value="Unassembled WGS sequence"/>
</dbReference>
<keyword evidence="7 11" id="KW-0753">Steroid metabolism</keyword>
<dbReference type="InterPro" id="IPR013216">
    <property type="entry name" value="Methyltransf_11"/>
</dbReference>
<keyword evidence="4 11" id="KW-0752">Steroid biosynthesis</keyword>
<reference evidence="13 14" key="1">
    <citation type="journal article" date="2015" name="Genome Announc.">
        <title>Draft Genome Sequence and Gene Annotation of the Entomopathogenic Fungus Verticillium hemipterigenum.</title>
        <authorList>
            <person name="Horn F."/>
            <person name="Habel A."/>
            <person name="Scharf D.H."/>
            <person name="Dworschak J."/>
            <person name="Brakhage A.A."/>
            <person name="Guthke R."/>
            <person name="Hertweck C."/>
            <person name="Linde J."/>
        </authorList>
    </citation>
    <scope>NUCLEOTIDE SEQUENCE [LARGE SCALE GENOMIC DNA]</scope>
</reference>
<dbReference type="STRING" id="1531966.A0A0A1TEV0"/>
<evidence type="ECO:0000256" key="3">
    <source>
        <dbReference type="ARBA" id="ARBA00022691"/>
    </source>
</evidence>
<keyword evidence="2 10" id="KW-0808">Transferase</keyword>
<dbReference type="GO" id="GO:0032259">
    <property type="term" value="P:methylation"/>
    <property type="evidence" value="ECO:0007669"/>
    <property type="project" value="UniProtKB-KW"/>
</dbReference>
<evidence type="ECO:0000256" key="1">
    <source>
        <dbReference type="ARBA" id="ARBA00022603"/>
    </source>
</evidence>
<dbReference type="GO" id="GO:0005783">
    <property type="term" value="C:endoplasmic reticulum"/>
    <property type="evidence" value="ECO:0007669"/>
    <property type="project" value="TreeGrafter"/>
</dbReference>
<comment type="similarity">
    <text evidence="9 10 11">Belongs to the class I-like SAM-binding methyltransferase superfamily. Erg6/SMT family.</text>
</comment>
<gene>
    <name evidence="13" type="ORF">VHEMI03931</name>
</gene>
<dbReference type="InterPro" id="IPR030384">
    <property type="entry name" value="MeTrfase_SMT"/>
</dbReference>
<dbReference type="CDD" id="cd02440">
    <property type="entry name" value="AdoMet_MTases"/>
    <property type="match status" value="1"/>
</dbReference>
<comment type="function">
    <text evidence="11">Catalyzes the transfer of methyl groups from S-adenosyl-methionine to the C-24 of sterols.</text>
</comment>
<keyword evidence="1 10" id="KW-0489">Methyltransferase</keyword>
<dbReference type="PROSITE" id="PS51685">
    <property type="entry name" value="SAM_MT_ERG6_SMT"/>
    <property type="match status" value="1"/>
</dbReference>
<organism evidence="13 14">
    <name type="scientific">[Torrubiella] hemipterigena</name>
    <dbReference type="NCBI Taxonomy" id="1531966"/>
    <lineage>
        <taxon>Eukaryota</taxon>
        <taxon>Fungi</taxon>
        <taxon>Dikarya</taxon>
        <taxon>Ascomycota</taxon>
        <taxon>Pezizomycotina</taxon>
        <taxon>Sordariomycetes</taxon>
        <taxon>Hypocreomycetidae</taxon>
        <taxon>Hypocreales</taxon>
        <taxon>Clavicipitaceae</taxon>
        <taxon>Clavicipitaceae incertae sedis</taxon>
        <taxon>'Torrubiella' clade</taxon>
    </lineage>
</organism>
<sequence length="379" mass="42418">MVQNTLITAEDAKNSAFDSILHGTSNNAKGGLRAMVGKDTDANSAAIKQYFQHWDDKRAEDETDEVRQARTDDYASLTRQYYNLATDFYEHAWGESFHFCRFAYGESFSKAVARHEHFLASKIGINKDMKVLDVGCGVGGPAREIVKFTGCHVTGLNINEYQVSRATSYAKKEKLSSKLEFVKADFMNIPFPDNSFDAVYAIEATVHAPSLEGVYKEILRVLKPGGVFGVYEWLMTDAFDNDNLQHRQIRLDIEQGDGIAQMFKISDGLSAMKNAGFELEYNEDLADTDEGESPWYWPLGTDLRHAQSLWDALTILRMNRWGRVFAHAFFQVLETVRVLPAGTKKTAESLGKAADALVAGGKQKLFTPMYLMVGRKPSA</sequence>
<keyword evidence="11" id="KW-0443">Lipid metabolism</keyword>
<evidence type="ECO:0000313" key="14">
    <source>
        <dbReference type="Proteomes" id="UP000039046"/>
    </source>
</evidence>
<evidence type="ECO:0000256" key="7">
    <source>
        <dbReference type="ARBA" id="ARBA00023221"/>
    </source>
</evidence>
<keyword evidence="5 11" id="KW-0756">Sterol biosynthesis</keyword>
<dbReference type="AlphaFoldDB" id="A0A0A1TEV0"/>
<keyword evidence="14" id="KW-1185">Reference proteome</keyword>